<evidence type="ECO:0000313" key="3">
    <source>
        <dbReference type="Proteomes" id="UP001153714"/>
    </source>
</evidence>
<feature type="region of interest" description="Disordered" evidence="1">
    <location>
        <begin position="158"/>
        <end position="224"/>
    </location>
</feature>
<protein>
    <submittedName>
        <fullName evidence="2">Uncharacterized protein</fullName>
    </submittedName>
</protein>
<dbReference type="OrthoDB" id="7367179at2759"/>
<feature type="compositionally biased region" description="Polar residues" evidence="1">
    <location>
        <begin position="158"/>
        <end position="195"/>
    </location>
</feature>
<accession>A0A9N9RA56</accession>
<dbReference type="PANTHER" id="PTHR10773">
    <property type="entry name" value="DNA-DIRECTED RNA POLYMERASES I, II, AND III SUBUNIT RPABC2"/>
    <property type="match status" value="1"/>
</dbReference>
<feature type="compositionally biased region" description="Basic and acidic residues" evidence="1">
    <location>
        <begin position="196"/>
        <end position="206"/>
    </location>
</feature>
<dbReference type="EMBL" id="OU893336">
    <property type="protein sequence ID" value="CAG9792654.1"/>
    <property type="molecule type" value="Genomic_DNA"/>
</dbReference>
<feature type="compositionally biased region" description="Basic and acidic residues" evidence="1">
    <location>
        <begin position="214"/>
        <end position="224"/>
    </location>
</feature>
<reference evidence="2" key="2">
    <citation type="submission" date="2022-10" db="EMBL/GenBank/DDBJ databases">
        <authorList>
            <consortium name="ENA_rothamsted_submissions"/>
            <consortium name="culmorum"/>
            <person name="King R."/>
        </authorList>
    </citation>
    <scope>NUCLEOTIDE SEQUENCE</scope>
</reference>
<dbReference type="PANTHER" id="PTHR10773:SF19">
    <property type="match status" value="1"/>
</dbReference>
<proteinExistence type="predicted"/>
<name>A0A9N9RA56_9NEOP</name>
<evidence type="ECO:0000313" key="2">
    <source>
        <dbReference type="EMBL" id="CAG9792654.1"/>
    </source>
</evidence>
<dbReference type="Proteomes" id="UP001153714">
    <property type="component" value="Chromosome 5"/>
</dbReference>
<dbReference type="AlphaFoldDB" id="A0A9N9RA56"/>
<evidence type="ECO:0000256" key="1">
    <source>
        <dbReference type="SAM" id="MobiDB-lite"/>
    </source>
</evidence>
<keyword evidence="3" id="KW-1185">Reference proteome</keyword>
<gene>
    <name evidence="2" type="ORF">DIATSA_LOCUS10167</name>
</gene>
<organism evidence="2 3">
    <name type="scientific">Diatraea saccharalis</name>
    <name type="common">sugarcane borer</name>
    <dbReference type="NCBI Taxonomy" id="40085"/>
    <lineage>
        <taxon>Eukaryota</taxon>
        <taxon>Metazoa</taxon>
        <taxon>Ecdysozoa</taxon>
        <taxon>Arthropoda</taxon>
        <taxon>Hexapoda</taxon>
        <taxon>Insecta</taxon>
        <taxon>Pterygota</taxon>
        <taxon>Neoptera</taxon>
        <taxon>Endopterygota</taxon>
        <taxon>Lepidoptera</taxon>
        <taxon>Glossata</taxon>
        <taxon>Ditrysia</taxon>
        <taxon>Pyraloidea</taxon>
        <taxon>Crambidae</taxon>
        <taxon>Crambinae</taxon>
        <taxon>Diatraea</taxon>
    </lineage>
</organism>
<sequence>MLTLRMSADRINTADCKMMDTTCSDSEDDEVILDLCKQLNIKVPSKNKNPRNITLQDLENINIANLPVQILPDFLPVYEEQPQQTSASCEKQLQETLPISCEEQPQETASTSCAEQPQETASNSCEEQSQETASASCENQAQEITLISCEEQAQETASTSCEEQPQETASAGKQSQNQTSDVRSFVEPQQETVSRSSDDEYGDLKSNRKRSLKRFGDPNKWDKSVTKNKRMKGEKYIGYRRDKKVKRNEKFKVLHDIQRPAREMGPKCTSTFCNKSKVRGCSSLNDDERQNIFSKFWKHMTWEQRKQYVVSNVLTCEKKQIKNKTNSRRSDSKQYFLSTSIGRIQVCMQTFLRTLGLKESTVRCWMSSSEHGIAKSSTSNEHQERVIKKEDLAFLKEFFASLPKMPSHYCRANTSKQYLEPIIEDKTKLYKLYGAECEKAERAPVSRWTVNRVFDELNLSLFTPKKDQCDTCCSHKAGNLTDEKYNAHIRSKDMARNEKVHYKEKSIKFGDIHVFTHDLQAVKLCPQLKASALYYKTKLCVHNFTMYNLATKNAYCYWFDETNAGLVASVFISCIIDILKKTLELKCVPVVLYSDGCTAQNRNVFLANALLQLAMEKNITIIQKFLEKGHTQMECDAVHSSIEQKTKDKEIFLPSQYAVLSKEARPKQPYTVEYLNYDFFEDYSKKDLFIYDSIRPGRTTKDPTVTDLRVLQYNPNGIIQYKLSFDQEYQEMPQSRTRRNKVIPKNIPTRPKLYQSAQKIPESKWRHLQELKKVIPFDCHSFYDSLPH</sequence>
<reference evidence="2" key="1">
    <citation type="submission" date="2021-12" db="EMBL/GenBank/DDBJ databases">
        <authorList>
            <person name="King R."/>
        </authorList>
    </citation>
    <scope>NUCLEOTIDE SEQUENCE</scope>
</reference>